<feature type="chain" id="PRO_5018702126" description="DUF4468 domain-containing protein" evidence="1">
    <location>
        <begin position="25"/>
        <end position="248"/>
    </location>
</feature>
<name>A0A3Q9IPR1_9BACT</name>
<accession>A0A3Q9IPR1</accession>
<dbReference type="EMBL" id="CP032819">
    <property type="protein sequence ID" value="AZS30351.1"/>
    <property type="molecule type" value="Genomic_DNA"/>
</dbReference>
<evidence type="ECO:0008006" key="4">
    <source>
        <dbReference type="Google" id="ProtNLM"/>
    </source>
</evidence>
<feature type="signal peptide" evidence="1">
    <location>
        <begin position="1"/>
        <end position="24"/>
    </location>
</feature>
<gene>
    <name evidence="2" type="ORF">D8S85_12870</name>
</gene>
<keyword evidence="3" id="KW-1185">Reference proteome</keyword>
<dbReference type="RefSeq" id="WP_106481006.1">
    <property type="nucleotide sequence ID" value="NZ_CP032819.1"/>
</dbReference>
<dbReference type="KEGG" id="buy:D8S85_12870"/>
<evidence type="ECO:0000313" key="3">
    <source>
        <dbReference type="Proteomes" id="UP000270673"/>
    </source>
</evidence>
<organism evidence="2 3">
    <name type="scientific">Butyricimonas faecalis</name>
    <dbReference type="NCBI Taxonomy" id="2093856"/>
    <lineage>
        <taxon>Bacteria</taxon>
        <taxon>Pseudomonadati</taxon>
        <taxon>Bacteroidota</taxon>
        <taxon>Bacteroidia</taxon>
        <taxon>Bacteroidales</taxon>
        <taxon>Odoribacteraceae</taxon>
        <taxon>Butyricimonas</taxon>
    </lineage>
</organism>
<protein>
    <recommendedName>
        <fullName evidence="4">DUF4468 domain-containing protein</fullName>
    </recommendedName>
</protein>
<dbReference type="Proteomes" id="UP000270673">
    <property type="component" value="Chromosome"/>
</dbReference>
<sequence length="248" mass="28665">MTNKKLFSLFTVIFVFVTTLNVSAQKDKNDDENNGKGKIEAKIWFKDGRIYEGLMPKHWLTYKQTFLNPGHSFHIVSPNDPSKTVKCEAADVDSILITASTHDDFAVGDFYLPVAGISFKKGKYKMIRRVYNGRNIDFCKMPYIGNCKVGIMNLDQRIEMWWIRMKTDGELYMFYSNPIQAGCHKPEFFAKDIAEDFKEINPALSEAIMERFYPKDKKARKELAKEVLDNPQIFVGFVDDFLTKHPSK</sequence>
<reference evidence="2 3" key="1">
    <citation type="submission" date="2018-10" db="EMBL/GenBank/DDBJ databases">
        <title>Butyricimonas faecalis sp. nov., isolated from human faeces and emended description of the genus Butyricimonas.</title>
        <authorList>
            <person name="Le Roy T."/>
            <person name="Van der Smissen P."/>
            <person name="Paquot A."/>
            <person name="Delzenne N."/>
            <person name="Muccioli G."/>
            <person name="Collet J.-F."/>
            <person name="Cani P.D."/>
        </authorList>
    </citation>
    <scope>NUCLEOTIDE SEQUENCE [LARGE SCALE GENOMIC DNA]</scope>
    <source>
        <strain evidence="2 3">H184</strain>
    </source>
</reference>
<keyword evidence="1" id="KW-0732">Signal</keyword>
<evidence type="ECO:0000256" key="1">
    <source>
        <dbReference type="SAM" id="SignalP"/>
    </source>
</evidence>
<proteinExistence type="predicted"/>
<evidence type="ECO:0000313" key="2">
    <source>
        <dbReference type="EMBL" id="AZS30351.1"/>
    </source>
</evidence>
<dbReference type="AlphaFoldDB" id="A0A3Q9IPR1"/>